<keyword evidence="2" id="KW-1185">Reference proteome</keyword>
<reference evidence="1 2" key="1">
    <citation type="submission" date="2019-10" db="EMBL/GenBank/DDBJ databases">
        <title>Assembly and Annotation for the nematode Trichostrongylus colubriformis.</title>
        <authorList>
            <person name="Martin J."/>
        </authorList>
    </citation>
    <scope>NUCLEOTIDE SEQUENCE [LARGE SCALE GENOMIC DNA]</scope>
    <source>
        <strain evidence="1">G859</strain>
        <tissue evidence="1">Whole worm</tissue>
    </source>
</reference>
<dbReference type="Gene3D" id="1.10.275.10">
    <property type="entry name" value="Fumarase/aspartase (N-terminal domain)"/>
    <property type="match status" value="1"/>
</dbReference>
<dbReference type="EMBL" id="WIXE01013234">
    <property type="protein sequence ID" value="KAK5975260.1"/>
    <property type="molecule type" value="Genomic_DNA"/>
</dbReference>
<evidence type="ECO:0000313" key="2">
    <source>
        <dbReference type="Proteomes" id="UP001331761"/>
    </source>
</evidence>
<proteinExistence type="predicted"/>
<accession>A0AAN8FDX3</accession>
<protein>
    <submittedName>
        <fullName evidence="1">Argininosuccinate lyase</fullName>
    </submittedName>
</protein>
<dbReference type="AlphaFoldDB" id="A0AAN8FDX3"/>
<organism evidence="1 2">
    <name type="scientific">Trichostrongylus colubriformis</name>
    <name type="common">Black scour worm</name>
    <dbReference type="NCBI Taxonomy" id="6319"/>
    <lineage>
        <taxon>Eukaryota</taxon>
        <taxon>Metazoa</taxon>
        <taxon>Ecdysozoa</taxon>
        <taxon>Nematoda</taxon>
        <taxon>Chromadorea</taxon>
        <taxon>Rhabditida</taxon>
        <taxon>Rhabditina</taxon>
        <taxon>Rhabditomorpha</taxon>
        <taxon>Strongyloidea</taxon>
        <taxon>Trichostrongylidae</taxon>
        <taxon>Trichostrongylus</taxon>
    </lineage>
</organism>
<sequence>MHVEDRYESVLASRYCRRSPLIEIFSERNKTILWRQLWIWLAEAEHQLGLKQVRGFVATFQSIMNQ</sequence>
<name>A0AAN8FDX3_TRICO</name>
<evidence type="ECO:0000313" key="1">
    <source>
        <dbReference type="EMBL" id="KAK5975260.1"/>
    </source>
</evidence>
<dbReference type="InterPro" id="IPR024083">
    <property type="entry name" value="Fumarase/histidase_N"/>
</dbReference>
<dbReference type="Proteomes" id="UP001331761">
    <property type="component" value="Unassembled WGS sequence"/>
</dbReference>
<gene>
    <name evidence="1" type="ORF">GCK32_022292</name>
</gene>
<comment type="caution">
    <text evidence="1">The sequence shown here is derived from an EMBL/GenBank/DDBJ whole genome shotgun (WGS) entry which is preliminary data.</text>
</comment>
<dbReference type="GO" id="GO:0016829">
    <property type="term" value="F:lyase activity"/>
    <property type="evidence" value="ECO:0007669"/>
    <property type="project" value="UniProtKB-KW"/>
</dbReference>
<keyword evidence="1" id="KW-0456">Lyase</keyword>